<gene>
    <name evidence="2" type="ORF">ACFQ2N_04420</name>
</gene>
<dbReference type="EMBL" id="JBHTKN010000002">
    <property type="protein sequence ID" value="MFD1041592.1"/>
    <property type="molecule type" value="Genomic_DNA"/>
</dbReference>
<organism evidence="2 3">
    <name type="scientific">Pseudoxanthomonas kaohsiungensis</name>
    <dbReference type="NCBI Taxonomy" id="283923"/>
    <lineage>
        <taxon>Bacteria</taxon>
        <taxon>Pseudomonadati</taxon>
        <taxon>Pseudomonadota</taxon>
        <taxon>Gammaproteobacteria</taxon>
        <taxon>Lysobacterales</taxon>
        <taxon>Lysobacteraceae</taxon>
        <taxon>Pseudoxanthomonas</taxon>
    </lineage>
</organism>
<keyword evidence="3" id="KW-1185">Reference proteome</keyword>
<name>A0ABW3LU64_9GAMM</name>
<evidence type="ECO:0000256" key="1">
    <source>
        <dbReference type="SAM" id="SignalP"/>
    </source>
</evidence>
<dbReference type="RefSeq" id="WP_238394386.1">
    <property type="nucleotide sequence ID" value="NZ_JBHTKN010000002.1"/>
</dbReference>
<evidence type="ECO:0000313" key="2">
    <source>
        <dbReference type="EMBL" id="MFD1041592.1"/>
    </source>
</evidence>
<proteinExistence type="predicted"/>
<keyword evidence="1" id="KW-0732">Signal</keyword>
<feature type="signal peptide" evidence="1">
    <location>
        <begin position="1"/>
        <end position="19"/>
    </location>
</feature>
<sequence>MYKLLMLSVLALAPLAANANIPSDGSAFSPEKGLDLSGSFEAQRDAIITALADGKTYAEISVQDRQKVTGSLNRISGLLGDAQSVDQLPQATKVEVFNEQELINTVLTQAREDSRLVCTREKKVGSHRTTNTCKTVAERRRDQEESQNALRRNMRVACVPGVSCS</sequence>
<evidence type="ECO:0000313" key="3">
    <source>
        <dbReference type="Proteomes" id="UP001597033"/>
    </source>
</evidence>
<reference evidence="3" key="1">
    <citation type="journal article" date="2019" name="Int. J. Syst. Evol. Microbiol.">
        <title>The Global Catalogue of Microorganisms (GCM) 10K type strain sequencing project: providing services to taxonomists for standard genome sequencing and annotation.</title>
        <authorList>
            <consortium name="The Broad Institute Genomics Platform"/>
            <consortium name="The Broad Institute Genome Sequencing Center for Infectious Disease"/>
            <person name="Wu L."/>
            <person name="Ma J."/>
        </authorList>
    </citation>
    <scope>NUCLEOTIDE SEQUENCE [LARGE SCALE GENOMIC DNA]</scope>
    <source>
        <strain evidence="3">CCUG 55854</strain>
    </source>
</reference>
<comment type="caution">
    <text evidence="2">The sequence shown here is derived from an EMBL/GenBank/DDBJ whole genome shotgun (WGS) entry which is preliminary data.</text>
</comment>
<accession>A0ABW3LU64</accession>
<feature type="chain" id="PRO_5047344177" evidence="1">
    <location>
        <begin position="20"/>
        <end position="165"/>
    </location>
</feature>
<protein>
    <submittedName>
        <fullName evidence="2">Uncharacterized protein</fullName>
    </submittedName>
</protein>
<dbReference type="Proteomes" id="UP001597033">
    <property type="component" value="Unassembled WGS sequence"/>
</dbReference>